<dbReference type="InParanoid" id="A0A077ZN20"/>
<evidence type="ECO:0000313" key="16">
    <source>
        <dbReference type="Proteomes" id="UP000039865"/>
    </source>
</evidence>
<feature type="domain" description="AGC-kinase C-terminal" evidence="14">
    <location>
        <begin position="291"/>
        <end position="360"/>
    </location>
</feature>
<dbReference type="InterPro" id="IPR017441">
    <property type="entry name" value="Protein_kinase_ATP_BS"/>
</dbReference>
<dbReference type="CDD" id="cd05123">
    <property type="entry name" value="STKc_AGC"/>
    <property type="match status" value="1"/>
</dbReference>
<dbReference type="Gene3D" id="3.30.200.20">
    <property type="entry name" value="Phosphorylase Kinase, domain 1"/>
    <property type="match status" value="1"/>
</dbReference>
<proteinExistence type="inferred from homology"/>
<feature type="domain" description="Protein kinase" evidence="13">
    <location>
        <begin position="32"/>
        <end position="290"/>
    </location>
</feature>
<dbReference type="EC" id="2.7.11.1" evidence="2"/>
<dbReference type="GO" id="GO:0005524">
    <property type="term" value="F:ATP binding"/>
    <property type="evidence" value="ECO:0007669"/>
    <property type="project" value="UniProtKB-UniRule"/>
</dbReference>
<dbReference type="InterPro" id="IPR000719">
    <property type="entry name" value="Prot_kinase_dom"/>
</dbReference>
<dbReference type="FunFam" id="3.30.200.20:FF:000524">
    <property type="entry name" value="Non-specific serine/threonine protein kinase"/>
    <property type="match status" value="1"/>
</dbReference>
<sequence>MERQEQDVEMKSYEQLVVDQQKKTGKVTKQDFQMLSVIGKGSYGKVILVKKNDTGELYAMKVLKKSEILKRNQVEHTMTERRILGSVKHPFIVKMDYAFTSETKLFFVLEYCPGGELFFYLSQIGRFKEDAARFYASNILLALENLHSLHILYRDLKPENVLVGRDGYVKLADFGLSKENVEGNHEAKSLCGTAEYLSPEILLRQGHGKASDWWSFGAMIYEMLCGLPPFYSKEREKLYKNIKYGEPRLDMPFLSEAAKDLCRKLLEKDPNKRLGSGERDALDIKEHPWFECINWQAIAEKRVPPPYKPQLDQSTDTKHFPQEFTAMKLSPQDVESLKDVNDHGWGGFSYENTGVTNDADYEMNQS</sequence>
<evidence type="ECO:0000256" key="9">
    <source>
        <dbReference type="ARBA" id="ARBA00047899"/>
    </source>
</evidence>
<evidence type="ECO:0000313" key="15">
    <source>
        <dbReference type="EMBL" id="CDW71308.1"/>
    </source>
</evidence>
<comment type="catalytic activity">
    <reaction evidence="10">
        <text>L-seryl-[protein] + ATP = O-phospho-L-seryl-[protein] + ADP + H(+)</text>
        <dbReference type="Rhea" id="RHEA:17989"/>
        <dbReference type="Rhea" id="RHEA-COMP:9863"/>
        <dbReference type="Rhea" id="RHEA-COMP:11604"/>
        <dbReference type="ChEBI" id="CHEBI:15378"/>
        <dbReference type="ChEBI" id="CHEBI:29999"/>
        <dbReference type="ChEBI" id="CHEBI:30616"/>
        <dbReference type="ChEBI" id="CHEBI:83421"/>
        <dbReference type="ChEBI" id="CHEBI:456216"/>
        <dbReference type="EC" id="2.7.11.1"/>
    </reaction>
</comment>
<dbReference type="Pfam" id="PF00069">
    <property type="entry name" value="Pkinase"/>
    <property type="match status" value="1"/>
</dbReference>
<dbReference type="PROSITE" id="PS00107">
    <property type="entry name" value="PROTEIN_KINASE_ATP"/>
    <property type="match status" value="1"/>
</dbReference>
<dbReference type="FunFam" id="1.10.510.10:FF:000008">
    <property type="entry name" value="Non-specific serine/threonine protein kinase"/>
    <property type="match status" value="1"/>
</dbReference>
<evidence type="ECO:0000256" key="10">
    <source>
        <dbReference type="ARBA" id="ARBA00048679"/>
    </source>
</evidence>
<dbReference type="PROSITE" id="PS00108">
    <property type="entry name" value="PROTEIN_KINASE_ST"/>
    <property type="match status" value="1"/>
</dbReference>
<keyword evidence="3 12" id="KW-0723">Serine/threonine-protein kinase</keyword>
<dbReference type="EMBL" id="CCKQ01000249">
    <property type="protein sequence ID" value="CDW71308.1"/>
    <property type="molecule type" value="Genomic_DNA"/>
</dbReference>
<evidence type="ECO:0000256" key="11">
    <source>
        <dbReference type="PROSITE-ProRule" id="PRU10141"/>
    </source>
</evidence>
<dbReference type="AlphaFoldDB" id="A0A077ZN20"/>
<keyword evidence="16" id="KW-1185">Reference proteome</keyword>
<dbReference type="GO" id="GO:0004674">
    <property type="term" value="F:protein serine/threonine kinase activity"/>
    <property type="evidence" value="ECO:0007669"/>
    <property type="project" value="UniProtKB-KW"/>
</dbReference>
<dbReference type="PROSITE" id="PS51285">
    <property type="entry name" value="AGC_KINASE_CTER"/>
    <property type="match status" value="1"/>
</dbReference>
<dbReference type="InterPro" id="IPR008271">
    <property type="entry name" value="Ser/Thr_kinase_AS"/>
</dbReference>
<evidence type="ECO:0000256" key="7">
    <source>
        <dbReference type="ARBA" id="ARBA00022777"/>
    </source>
</evidence>
<keyword evidence="6 11" id="KW-0547">Nucleotide-binding</keyword>
<dbReference type="Gene3D" id="1.10.510.10">
    <property type="entry name" value="Transferase(Phosphotransferase) domain 1"/>
    <property type="match status" value="1"/>
</dbReference>
<reference evidence="15 16" key="1">
    <citation type="submission" date="2014-06" db="EMBL/GenBank/DDBJ databases">
        <authorList>
            <person name="Swart Estienne"/>
        </authorList>
    </citation>
    <scope>NUCLEOTIDE SEQUENCE [LARGE SCALE GENOMIC DNA]</scope>
    <source>
        <strain evidence="15 16">130c</strain>
    </source>
</reference>
<comment type="similarity">
    <text evidence="1">Belongs to the protein kinase superfamily. AGC Ser/Thr protein kinase family.</text>
</comment>
<dbReference type="PANTHER" id="PTHR24351">
    <property type="entry name" value="RIBOSOMAL PROTEIN S6 KINASE"/>
    <property type="match status" value="1"/>
</dbReference>
<evidence type="ECO:0000256" key="12">
    <source>
        <dbReference type="RuleBase" id="RU000304"/>
    </source>
</evidence>
<dbReference type="PROSITE" id="PS50011">
    <property type="entry name" value="PROTEIN_KINASE_DOM"/>
    <property type="match status" value="1"/>
</dbReference>
<dbReference type="Proteomes" id="UP000039865">
    <property type="component" value="Unassembled WGS sequence"/>
</dbReference>
<evidence type="ECO:0000256" key="4">
    <source>
        <dbReference type="ARBA" id="ARBA00022553"/>
    </source>
</evidence>
<dbReference type="InterPro" id="IPR045270">
    <property type="entry name" value="STKc_AGC"/>
</dbReference>
<name>A0A077ZN20_STYLE</name>
<dbReference type="InterPro" id="IPR011009">
    <property type="entry name" value="Kinase-like_dom_sf"/>
</dbReference>
<dbReference type="OrthoDB" id="63267at2759"/>
<keyword evidence="4" id="KW-0597">Phosphoprotein</keyword>
<evidence type="ECO:0000256" key="8">
    <source>
        <dbReference type="ARBA" id="ARBA00022840"/>
    </source>
</evidence>
<evidence type="ECO:0000256" key="2">
    <source>
        <dbReference type="ARBA" id="ARBA00012513"/>
    </source>
</evidence>
<dbReference type="SUPFAM" id="SSF56112">
    <property type="entry name" value="Protein kinase-like (PK-like)"/>
    <property type="match status" value="1"/>
</dbReference>
<organism evidence="15 16">
    <name type="scientific">Stylonychia lemnae</name>
    <name type="common">Ciliate</name>
    <dbReference type="NCBI Taxonomy" id="5949"/>
    <lineage>
        <taxon>Eukaryota</taxon>
        <taxon>Sar</taxon>
        <taxon>Alveolata</taxon>
        <taxon>Ciliophora</taxon>
        <taxon>Intramacronucleata</taxon>
        <taxon>Spirotrichea</taxon>
        <taxon>Stichotrichia</taxon>
        <taxon>Sporadotrichida</taxon>
        <taxon>Oxytrichidae</taxon>
        <taxon>Stylonychinae</taxon>
        <taxon>Stylonychia</taxon>
    </lineage>
</organism>
<dbReference type="SMART" id="SM00220">
    <property type="entry name" value="S_TKc"/>
    <property type="match status" value="1"/>
</dbReference>
<evidence type="ECO:0000256" key="1">
    <source>
        <dbReference type="ARBA" id="ARBA00009903"/>
    </source>
</evidence>
<evidence type="ECO:0000256" key="6">
    <source>
        <dbReference type="ARBA" id="ARBA00022741"/>
    </source>
</evidence>
<keyword evidence="8 11" id="KW-0067">ATP-binding</keyword>
<dbReference type="SMART" id="SM00133">
    <property type="entry name" value="S_TK_X"/>
    <property type="match status" value="1"/>
</dbReference>
<keyword evidence="7 15" id="KW-0418">Kinase</keyword>
<evidence type="ECO:0000259" key="14">
    <source>
        <dbReference type="PROSITE" id="PS51285"/>
    </source>
</evidence>
<evidence type="ECO:0000256" key="3">
    <source>
        <dbReference type="ARBA" id="ARBA00022527"/>
    </source>
</evidence>
<evidence type="ECO:0000259" key="13">
    <source>
        <dbReference type="PROSITE" id="PS50011"/>
    </source>
</evidence>
<gene>
    <name evidence="15" type="primary">Contig18952.g20101</name>
    <name evidence="15" type="ORF">STYLEM_251</name>
</gene>
<feature type="binding site" evidence="11">
    <location>
        <position position="61"/>
    </location>
    <ligand>
        <name>ATP</name>
        <dbReference type="ChEBI" id="CHEBI:30616"/>
    </ligand>
</feature>
<comment type="catalytic activity">
    <reaction evidence="9">
        <text>L-threonyl-[protein] + ATP = O-phospho-L-threonyl-[protein] + ADP + H(+)</text>
        <dbReference type="Rhea" id="RHEA:46608"/>
        <dbReference type="Rhea" id="RHEA-COMP:11060"/>
        <dbReference type="Rhea" id="RHEA-COMP:11605"/>
        <dbReference type="ChEBI" id="CHEBI:15378"/>
        <dbReference type="ChEBI" id="CHEBI:30013"/>
        <dbReference type="ChEBI" id="CHEBI:30616"/>
        <dbReference type="ChEBI" id="CHEBI:61977"/>
        <dbReference type="ChEBI" id="CHEBI:456216"/>
        <dbReference type="EC" id="2.7.11.1"/>
    </reaction>
</comment>
<evidence type="ECO:0000256" key="5">
    <source>
        <dbReference type="ARBA" id="ARBA00022679"/>
    </source>
</evidence>
<keyword evidence="5" id="KW-0808">Transferase</keyword>
<dbReference type="InterPro" id="IPR000961">
    <property type="entry name" value="AGC-kinase_C"/>
</dbReference>
<accession>A0A077ZN20</accession>
<dbReference type="OMA" id="CIDNERR"/>
<protein>
    <recommendedName>
        <fullName evidence="2">non-specific serine/threonine protein kinase</fullName>
        <ecNumber evidence="2">2.7.11.1</ecNumber>
    </recommendedName>
</protein>